<dbReference type="InterPro" id="IPR029063">
    <property type="entry name" value="SAM-dependent_MTases_sf"/>
</dbReference>
<sequence length="282" mass="33193">MKDTGERHILKEKFNSIEEYYNHLMHLKTYIYAAEKTIGKTVLDMGSGSGYGSKILSEKAKTTIGVDIDEESIKYANEHYSSYNTNFTTISNLENKKFDIITSFQVIEHVFDLNEYVKTISKYLKDDGLVYISTPNIEHRLFTFQHPWNQFHIKEFSRKSLIKLLSKEFESVEIYNIGSKTDICEYEIKRTKKLRFITFPLSLKIFPRKIKNKLLQYQSKIFIKTKKLFFQPTINSNKTDDFTLKYSINDIIITKENINTTDLLAVCKFKKKPLSYTEKIKK</sequence>
<proteinExistence type="predicted"/>
<organism evidence="1 2">
    <name type="scientific">Wenyingzhuangia fucanilytica</name>
    <dbReference type="NCBI Taxonomy" id="1790137"/>
    <lineage>
        <taxon>Bacteria</taxon>
        <taxon>Pseudomonadati</taxon>
        <taxon>Bacteroidota</taxon>
        <taxon>Flavobacteriia</taxon>
        <taxon>Flavobacteriales</taxon>
        <taxon>Flavobacteriaceae</taxon>
        <taxon>Wenyingzhuangia</taxon>
    </lineage>
</organism>
<dbReference type="PANTHER" id="PTHR43861:SF6">
    <property type="entry name" value="METHYLTRANSFERASE TYPE 11"/>
    <property type="match status" value="1"/>
</dbReference>
<dbReference type="CDD" id="cd02440">
    <property type="entry name" value="AdoMet_MTases"/>
    <property type="match status" value="1"/>
</dbReference>
<dbReference type="SUPFAM" id="SSF53335">
    <property type="entry name" value="S-adenosyl-L-methionine-dependent methyltransferases"/>
    <property type="match status" value="1"/>
</dbReference>
<keyword evidence="2" id="KW-1185">Reference proteome</keyword>
<dbReference type="Proteomes" id="UP000092967">
    <property type="component" value="Chromosome"/>
</dbReference>
<reference evidence="1 2" key="1">
    <citation type="submission" date="2016-02" db="EMBL/GenBank/DDBJ databases">
        <authorList>
            <person name="Wen L."/>
            <person name="He K."/>
            <person name="Yang H."/>
        </authorList>
    </citation>
    <scope>NUCLEOTIDE SEQUENCE [LARGE SCALE GENOMIC DNA]</scope>
    <source>
        <strain evidence="1 2">CZ1127</strain>
    </source>
</reference>
<dbReference type="KEGG" id="wfu:AXE80_12400"/>
<dbReference type="AlphaFoldDB" id="A0A1B1Y8E4"/>
<evidence type="ECO:0008006" key="3">
    <source>
        <dbReference type="Google" id="ProtNLM"/>
    </source>
</evidence>
<dbReference type="EMBL" id="CP014224">
    <property type="protein sequence ID" value="ANW97035.1"/>
    <property type="molecule type" value="Genomic_DNA"/>
</dbReference>
<dbReference type="OrthoDB" id="3896938at2"/>
<dbReference type="PANTHER" id="PTHR43861">
    <property type="entry name" value="TRANS-ACONITATE 2-METHYLTRANSFERASE-RELATED"/>
    <property type="match status" value="1"/>
</dbReference>
<evidence type="ECO:0000313" key="2">
    <source>
        <dbReference type="Proteomes" id="UP000092967"/>
    </source>
</evidence>
<accession>A0A1B1Y8E4</accession>
<dbReference type="Pfam" id="PF13489">
    <property type="entry name" value="Methyltransf_23"/>
    <property type="match status" value="1"/>
</dbReference>
<protein>
    <recommendedName>
        <fullName evidence="3">Methyltransferase type 11 domain-containing protein</fullName>
    </recommendedName>
</protein>
<name>A0A1B1Y8E4_9FLAO</name>
<dbReference type="Gene3D" id="3.40.50.150">
    <property type="entry name" value="Vaccinia Virus protein VP39"/>
    <property type="match status" value="1"/>
</dbReference>
<dbReference type="STRING" id="1790137.AXE80_12400"/>
<evidence type="ECO:0000313" key="1">
    <source>
        <dbReference type="EMBL" id="ANW97035.1"/>
    </source>
</evidence>
<dbReference type="RefSeq" id="WP_068827814.1">
    <property type="nucleotide sequence ID" value="NZ_CP014224.1"/>
</dbReference>
<gene>
    <name evidence="1" type="ORF">AXE80_12400</name>
</gene>